<dbReference type="InterPro" id="IPR036388">
    <property type="entry name" value="WH-like_DNA-bd_sf"/>
</dbReference>
<comment type="similarity">
    <text evidence="1">Belongs to the LysR transcriptional regulatory family.</text>
</comment>
<evidence type="ECO:0000256" key="1">
    <source>
        <dbReference type="ARBA" id="ARBA00009437"/>
    </source>
</evidence>
<dbReference type="Gene3D" id="1.10.10.10">
    <property type="entry name" value="Winged helix-like DNA-binding domain superfamily/Winged helix DNA-binding domain"/>
    <property type="match status" value="1"/>
</dbReference>
<dbReference type="PROSITE" id="PS50931">
    <property type="entry name" value="HTH_LYSR"/>
    <property type="match status" value="1"/>
</dbReference>
<protein>
    <submittedName>
        <fullName evidence="6">Transcriptional regulator</fullName>
    </submittedName>
</protein>
<accession>V4HB80</accession>
<evidence type="ECO:0000256" key="2">
    <source>
        <dbReference type="ARBA" id="ARBA00023015"/>
    </source>
</evidence>
<organism evidence="6 7">
    <name type="scientific">Pseudoalteromonas luteoviolacea (strain 2ta16)</name>
    <dbReference type="NCBI Taxonomy" id="1353533"/>
    <lineage>
        <taxon>Bacteria</taxon>
        <taxon>Pseudomonadati</taxon>
        <taxon>Pseudomonadota</taxon>
        <taxon>Gammaproteobacteria</taxon>
        <taxon>Alteromonadales</taxon>
        <taxon>Pseudoalteromonadaceae</taxon>
        <taxon>Pseudoalteromonas</taxon>
    </lineage>
</organism>
<gene>
    <name evidence="6" type="ORF">PL2TA16_00741</name>
</gene>
<dbReference type="GO" id="GO:0003700">
    <property type="term" value="F:DNA-binding transcription factor activity"/>
    <property type="evidence" value="ECO:0007669"/>
    <property type="project" value="InterPro"/>
</dbReference>
<evidence type="ECO:0000256" key="4">
    <source>
        <dbReference type="ARBA" id="ARBA00023163"/>
    </source>
</evidence>
<dbReference type="EMBL" id="AUSV01000013">
    <property type="protein sequence ID" value="ESP94741.1"/>
    <property type="molecule type" value="Genomic_DNA"/>
</dbReference>
<keyword evidence="4" id="KW-0804">Transcription</keyword>
<dbReference type="Gene3D" id="3.40.190.290">
    <property type="match status" value="1"/>
</dbReference>
<evidence type="ECO:0000259" key="5">
    <source>
        <dbReference type="PROSITE" id="PS50931"/>
    </source>
</evidence>
<dbReference type="SUPFAM" id="SSF53850">
    <property type="entry name" value="Periplasmic binding protein-like II"/>
    <property type="match status" value="1"/>
</dbReference>
<dbReference type="Proteomes" id="UP000017820">
    <property type="component" value="Unassembled WGS sequence"/>
</dbReference>
<dbReference type="PANTHER" id="PTHR30537:SF3">
    <property type="entry name" value="TRANSCRIPTIONAL REGULATORY PROTEIN"/>
    <property type="match status" value="1"/>
</dbReference>
<dbReference type="Pfam" id="PF00126">
    <property type="entry name" value="HTH_1"/>
    <property type="match status" value="1"/>
</dbReference>
<dbReference type="InterPro" id="IPR036390">
    <property type="entry name" value="WH_DNA-bd_sf"/>
</dbReference>
<keyword evidence="3" id="KW-0238">DNA-binding</keyword>
<reference evidence="6 7" key="1">
    <citation type="submission" date="2013-07" db="EMBL/GenBank/DDBJ databases">
        <title>Draft genome sequence of Pseudoalteromonas luteoviolacea 2ta16.</title>
        <authorList>
            <person name="Allen E.E."/>
            <person name="Azam F."/>
            <person name="Podell S."/>
        </authorList>
    </citation>
    <scope>NUCLEOTIDE SEQUENCE [LARGE SCALE GENOMIC DNA]</scope>
    <source>
        <strain evidence="6 7">2ta16</strain>
    </source>
</reference>
<dbReference type="Pfam" id="PF03466">
    <property type="entry name" value="LysR_substrate"/>
    <property type="match status" value="1"/>
</dbReference>
<evidence type="ECO:0000313" key="7">
    <source>
        <dbReference type="Proteomes" id="UP000017820"/>
    </source>
</evidence>
<dbReference type="AlphaFoldDB" id="V4HB80"/>
<evidence type="ECO:0000256" key="3">
    <source>
        <dbReference type="ARBA" id="ARBA00023125"/>
    </source>
</evidence>
<dbReference type="InterPro" id="IPR058163">
    <property type="entry name" value="LysR-type_TF_proteobact-type"/>
</dbReference>
<sequence length="320" mass="36355">MILNGHSAFRYSKKETFVVHKSSIDWQDVQFFVHVARAGSARATAEALGVSHTTVKRRIDNLEKQLGTRLFERKVTGFKLTNEGKTMMSHATQAEDAILSAERQLQGKDHELSGEIHLTLPDVLAHELLMPHLHQFTEQYPAIDIEVLISSQVLNISSRESDIAVRILGFGKQPPEPLIGRKLATISSCFYVSENYLENRDLEAKDTDACFLGWGETDTNPEWIKISPYPNIKRRYNFNTAALQAQALKAGLGIAMLPCFFADKLEGVMRLPDCEPMLNHEVWLLSHPDHRDVTRLRRFREFLVDLFESKKKALLGQQQS</sequence>
<proteinExistence type="inferred from homology"/>
<feature type="domain" description="HTH lysR-type" evidence="5">
    <location>
        <begin position="24"/>
        <end position="81"/>
    </location>
</feature>
<dbReference type="GO" id="GO:0043565">
    <property type="term" value="F:sequence-specific DNA binding"/>
    <property type="evidence" value="ECO:0007669"/>
    <property type="project" value="TreeGrafter"/>
</dbReference>
<comment type="caution">
    <text evidence="6">The sequence shown here is derived from an EMBL/GenBank/DDBJ whole genome shotgun (WGS) entry which is preliminary data.</text>
</comment>
<evidence type="ECO:0000313" key="6">
    <source>
        <dbReference type="EMBL" id="ESP94741.1"/>
    </source>
</evidence>
<name>V4HB80_PSEL2</name>
<dbReference type="GO" id="GO:0006351">
    <property type="term" value="P:DNA-templated transcription"/>
    <property type="evidence" value="ECO:0007669"/>
    <property type="project" value="TreeGrafter"/>
</dbReference>
<dbReference type="PANTHER" id="PTHR30537">
    <property type="entry name" value="HTH-TYPE TRANSCRIPTIONAL REGULATOR"/>
    <property type="match status" value="1"/>
</dbReference>
<dbReference type="InterPro" id="IPR000847">
    <property type="entry name" value="LysR_HTH_N"/>
</dbReference>
<dbReference type="SUPFAM" id="SSF46785">
    <property type="entry name" value="Winged helix' DNA-binding domain"/>
    <property type="match status" value="1"/>
</dbReference>
<dbReference type="InterPro" id="IPR005119">
    <property type="entry name" value="LysR_subst-bd"/>
</dbReference>
<keyword evidence="2" id="KW-0805">Transcription regulation</keyword>
<dbReference type="PATRIC" id="fig|1353533.3.peg.1177"/>